<dbReference type="RefSeq" id="WP_252953097.1">
    <property type="nucleotide sequence ID" value="NZ_JAFIRR010000059.1"/>
</dbReference>
<organism evidence="9 10">
    <name type="scientific">Siccirubricoccus soli</name>
    <dbReference type="NCBI Taxonomy" id="2899147"/>
    <lineage>
        <taxon>Bacteria</taxon>
        <taxon>Pseudomonadati</taxon>
        <taxon>Pseudomonadota</taxon>
        <taxon>Alphaproteobacteria</taxon>
        <taxon>Acetobacterales</taxon>
        <taxon>Roseomonadaceae</taxon>
        <taxon>Siccirubricoccus</taxon>
    </lineage>
</organism>
<reference evidence="9 10" key="1">
    <citation type="submission" date="2021-12" db="EMBL/GenBank/DDBJ databases">
        <title>Siccirubricoccus leaddurans sp. nov., a high concentration Zn2+ tolerance bacterium.</title>
        <authorList>
            <person name="Cao Y."/>
        </authorList>
    </citation>
    <scope>NUCLEOTIDE SEQUENCE [LARGE SCALE GENOMIC DNA]</scope>
    <source>
        <strain evidence="9 10">KC 17139</strain>
    </source>
</reference>
<dbReference type="Gene3D" id="3.10.20.30">
    <property type="match status" value="1"/>
</dbReference>
<evidence type="ECO:0000256" key="2">
    <source>
        <dbReference type="ARBA" id="ARBA00022714"/>
    </source>
</evidence>
<comment type="caution">
    <text evidence="9">The sequence shown here is derived from an EMBL/GenBank/DDBJ whole genome shotgun (WGS) entry which is preliminary data.</text>
</comment>
<evidence type="ECO:0000313" key="9">
    <source>
        <dbReference type="EMBL" id="MCO6416488.1"/>
    </source>
</evidence>
<keyword evidence="6" id="KW-0411">Iron-sulfur</keyword>
<evidence type="ECO:0000256" key="6">
    <source>
        <dbReference type="ARBA" id="ARBA00023014"/>
    </source>
</evidence>
<evidence type="ECO:0000256" key="3">
    <source>
        <dbReference type="ARBA" id="ARBA00022723"/>
    </source>
</evidence>
<dbReference type="InterPro" id="IPR017927">
    <property type="entry name" value="FAD-bd_FR_type"/>
</dbReference>
<dbReference type="CDD" id="cd00207">
    <property type="entry name" value="fer2"/>
    <property type="match status" value="1"/>
</dbReference>
<dbReference type="SUPFAM" id="SSF54292">
    <property type="entry name" value="2Fe-2S ferredoxin-like"/>
    <property type="match status" value="1"/>
</dbReference>
<keyword evidence="5" id="KW-0408">Iron</keyword>
<dbReference type="SUPFAM" id="SSF63380">
    <property type="entry name" value="Riboflavin synthase domain-like"/>
    <property type="match status" value="1"/>
</dbReference>
<evidence type="ECO:0000256" key="5">
    <source>
        <dbReference type="ARBA" id="ARBA00023004"/>
    </source>
</evidence>
<dbReference type="PROSITE" id="PS51384">
    <property type="entry name" value="FAD_FR"/>
    <property type="match status" value="1"/>
</dbReference>
<feature type="domain" description="FAD-binding FR-type" evidence="8">
    <location>
        <begin position="13"/>
        <end position="120"/>
    </location>
</feature>
<dbReference type="InterPro" id="IPR039261">
    <property type="entry name" value="FNR_nucleotide-bd"/>
</dbReference>
<dbReference type="Proteomes" id="UP001523392">
    <property type="component" value="Unassembled WGS sequence"/>
</dbReference>
<dbReference type="EMBL" id="JAFIRR010000059">
    <property type="protein sequence ID" value="MCO6416488.1"/>
    <property type="molecule type" value="Genomic_DNA"/>
</dbReference>
<feature type="domain" description="2Fe-2S ferredoxin-type" evidence="7">
    <location>
        <begin position="239"/>
        <end position="324"/>
    </location>
</feature>
<dbReference type="PANTHER" id="PTHR47354:SF1">
    <property type="entry name" value="CARNITINE MONOOXYGENASE REDUCTASE SUBUNIT"/>
    <property type="match status" value="1"/>
</dbReference>
<dbReference type="Gene3D" id="3.40.50.80">
    <property type="entry name" value="Nucleotide-binding domain of ferredoxin-NADP reductase (FNR) module"/>
    <property type="match status" value="1"/>
</dbReference>
<keyword evidence="2" id="KW-0001">2Fe-2S</keyword>
<evidence type="ECO:0000259" key="7">
    <source>
        <dbReference type="PROSITE" id="PS51085"/>
    </source>
</evidence>
<keyword evidence="1" id="KW-0285">Flavoprotein</keyword>
<evidence type="ECO:0000256" key="1">
    <source>
        <dbReference type="ARBA" id="ARBA00022630"/>
    </source>
</evidence>
<dbReference type="PROSITE" id="PS51085">
    <property type="entry name" value="2FE2S_FER_2"/>
    <property type="match status" value="1"/>
</dbReference>
<dbReference type="PANTHER" id="PTHR47354">
    <property type="entry name" value="NADH OXIDOREDUCTASE HCR"/>
    <property type="match status" value="1"/>
</dbReference>
<dbReference type="CDD" id="cd06185">
    <property type="entry name" value="PDR_like"/>
    <property type="match status" value="1"/>
</dbReference>
<dbReference type="InterPro" id="IPR036010">
    <property type="entry name" value="2Fe-2S_ferredoxin-like_sf"/>
</dbReference>
<keyword evidence="3" id="KW-0479">Metal-binding</keyword>
<dbReference type="Pfam" id="PF00111">
    <property type="entry name" value="Fer2"/>
    <property type="match status" value="1"/>
</dbReference>
<gene>
    <name evidence="9" type="ORF">JYK14_09960</name>
</gene>
<keyword evidence="10" id="KW-1185">Reference proteome</keyword>
<keyword evidence="4" id="KW-0560">Oxidoreductase</keyword>
<dbReference type="Gene3D" id="2.40.30.10">
    <property type="entry name" value="Translation factors"/>
    <property type="match status" value="1"/>
</dbReference>
<dbReference type="InterPro" id="IPR012675">
    <property type="entry name" value="Beta-grasp_dom_sf"/>
</dbReference>
<evidence type="ECO:0000256" key="4">
    <source>
        <dbReference type="ARBA" id="ARBA00023002"/>
    </source>
</evidence>
<dbReference type="InterPro" id="IPR001041">
    <property type="entry name" value="2Fe-2S_ferredoxin-type"/>
</dbReference>
<accession>A0ABT1D3I7</accession>
<protein>
    <submittedName>
        <fullName evidence="9">PDR/VanB family oxidoreductase</fullName>
    </submittedName>
</protein>
<dbReference type="PROSITE" id="PS00197">
    <property type="entry name" value="2FE2S_FER_1"/>
    <property type="match status" value="1"/>
</dbReference>
<evidence type="ECO:0000259" key="8">
    <source>
        <dbReference type="PROSITE" id="PS51384"/>
    </source>
</evidence>
<sequence>MTQPGNRSAEGPKRPAAAKLIRTVVRGAAPAGPGIRRLVLMDPEGWPLPRQKPGAHIDLHLPNGMVRAYSLCGDPAQQDRYVVAVKREAAGRGGSLWLHDALAEGAEIGVSLPRCTFPLAPAATRHVFIAGGIGVTPFLGMAAALERAGGSYTLHLLHRGALPLPAQLPAGTALHDTSRTPRPALADLLGEPAPGLHAYCCGPNGLIEAFEAATRDWPPGRAHIEHFVPPPLAPDPEARPFTLVLAKSGASAELPAGAPLLPAIRALGEAVEVSCEGGICGACKVRWLEGPPLHRDRVLKPEERAEYLMACVAGCAGPRLVLDL</sequence>
<dbReference type="SUPFAM" id="SSF52343">
    <property type="entry name" value="Ferredoxin reductase-like, C-terminal NADP-linked domain"/>
    <property type="match status" value="1"/>
</dbReference>
<evidence type="ECO:0000313" key="10">
    <source>
        <dbReference type="Proteomes" id="UP001523392"/>
    </source>
</evidence>
<name>A0ABT1D3I7_9PROT</name>
<dbReference type="InterPro" id="IPR050415">
    <property type="entry name" value="MRET"/>
</dbReference>
<proteinExistence type="predicted"/>
<dbReference type="InterPro" id="IPR017938">
    <property type="entry name" value="Riboflavin_synthase-like_b-brl"/>
</dbReference>
<dbReference type="InterPro" id="IPR006058">
    <property type="entry name" value="2Fe2S_fd_BS"/>
</dbReference>
<dbReference type="PRINTS" id="PR00409">
    <property type="entry name" value="PHDIOXRDTASE"/>
</dbReference>